<evidence type="ECO:0000313" key="9">
    <source>
        <dbReference type="Proteomes" id="UP000241690"/>
    </source>
</evidence>
<dbReference type="SUPFAM" id="SSF53720">
    <property type="entry name" value="ALDH-like"/>
    <property type="match status" value="1"/>
</dbReference>
<feature type="domain" description="Aldehyde dehydrogenase" evidence="7">
    <location>
        <begin position="20"/>
        <end position="479"/>
    </location>
</feature>
<protein>
    <recommendedName>
        <fullName evidence="3">aldehyde dehydrogenase (NAD(+))</fullName>
        <ecNumber evidence="3">1.2.1.3</ecNumber>
    </recommendedName>
</protein>
<dbReference type="InterPro" id="IPR016162">
    <property type="entry name" value="Ald_DH_N"/>
</dbReference>
<dbReference type="AlphaFoldDB" id="A0A2T4AS40"/>
<keyword evidence="9" id="KW-1185">Reference proteome</keyword>
<evidence type="ECO:0000256" key="2">
    <source>
        <dbReference type="ARBA" id="ARBA00023002"/>
    </source>
</evidence>
<feature type="active site" evidence="5">
    <location>
        <position position="255"/>
    </location>
</feature>
<reference evidence="8 9" key="1">
    <citation type="submission" date="2016-07" db="EMBL/GenBank/DDBJ databases">
        <title>Multiple horizontal gene transfer events from other fungi enriched the ability of initially mycotrophic Trichoderma (Ascomycota) to feed on dead plant biomass.</title>
        <authorList>
            <consortium name="DOE Joint Genome Institute"/>
            <person name="Aerts A."/>
            <person name="Atanasova L."/>
            <person name="Chenthamara K."/>
            <person name="Zhang J."/>
            <person name="Grujic M."/>
            <person name="Henrissat B."/>
            <person name="Kuo A."/>
            <person name="Salamov A."/>
            <person name="Lipzen A."/>
            <person name="Labutti K."/>
            <person name="Barry K."/>
            <person name="Miao Y."/>
            <person name="Rahimi M.J."/>
            <person name="Shen Q."/>
            <person name="Grigoriev I.V."/>
            <person name="Kubicek C.P."/>
            <person name="Druzhinina I.S."/>
        </authorList>
    </citation>
    <scope>NUCLEOTIDE SEQUENCE [LARGE SCALE GENOMIC DNA]</scope>
    <source>
        <strain evidence="8 9">CBS 226.95</strain>
    </source>
</reference>
<evidence type="ECO:0000256" key="3">
    <source>
        <dbReference type="ARBA" id="ARBA00024226"/>
    </source>
</evidence>
<organism evidence="8 9">
    <name type="scientific">Trichoderma harzianum CBS 226.95</name>
    <dbReference type="NCBI Taxonomy" id="983964"/>
    <lineage>
        <taxon>Eukaryota</taxon>
        <taxon>Fungi</taxon>
        <taxon>Dikarya</taxon>
        <taxon>Ascomycota</taxon>
        <taxon>Pezizomycotina</taxon>
        <taxon>Sordariomycetes</taxon>
        <taxon>Hypocreomycetidae</taxon>
        <taxon>Hypocreales</taxon>
        <taxon>Hypocreaceae</taxon>
        <taxon>Trichoderma</taxon>
    </lineage>
</organism>
<evidence type="ECO:0000256" key="5">
    <source>
        <dbReference type="PROSITE-ProRule" id="PRU10007"/>
    </source>
</evidence>
<evidence type="ECO:0000256" key="1">
    <source>
        <dbReference type="ARBA" id="ARBA00009986"/>
    </source>
</evidence>
<accession>A0A2T4AS40</accession>
<gene>
    <name evidence="8" type="ORF">M431DRAFT_73083</name>
</gene>
<dbReference type="Gene3D" id="3.40.309.10">
    <property type="entry name" value="Aldehyde Dehydrogenase, Chain A, domain 2"/>
    <property type="match status" value="1"/>
</dbReference>
<dbReference type="GO" id="GO:0004029">
    <property type="term" value="F:aldehyde dehydrogenase (NAD+) activity"/>
    <property type="evidence" value="ECO:0007669"/>
    <property type="project" value="UniProtKB-EC"/>
</dbReference>
<dbReference type="Gene3D" id="3.40.605.10">
    <property type="entry name" value="Aldehyde Dehydrogenase, Chain A, domain 1"/>
    <property type="match status" value="1"/>
</dbReference>
<proteinExistence type="inferred from homology"/>
<dbReference type="RefSeq" id="XP_024779566.1">
    <property type="nucleotide sequence ID" value="XM_024922100.1"/>
</dbReference>
<comment type="similarity">
    <text evidence="1 6">Belongs to the aldehyde dehydrogenase family.</text>
</comment>
<dbReference type="Pfam" id="PF00171">
    <property type="entry name" value="Aldedh"/>
    <property type="match status" value="1"/>
</dbReference>
<dbReference type="PANTHER" id="PTHR11699">
    <property type="entry name" value="ALDEHYDE DEHYDROGENASE-RELATED"/>
    <property type="match status" value="1"/>
</dbReference>
<dbReference type="InterPro" id="IPR016163">
    <property type="entry name" value="Ald_DH_C"/>
</dbReference>
<dbReference type="EC" id="1.2.1.3" evidence="3"/>
<evidence type="ECO:0000256" key="4">
    <source>
        <dbReference type="ARBA" id="ARBA00049194"/>
    </source>
</evidence>
<dbReference type="InterPro" id="IPR029510">
    <property type="entry name" value="Ald_DH_CS_GLU"/>
</dbReference>
<dbReference type="EMBL" id="KZ679675">
    <property type="protein sequence ID" value="PTB59889.1"/>
    <property type="molecule type" value="Genomic_DNA"/>
</dbReference>
<evidence type="ECO:0000259" key="7">
    <source>
        <dbReference type="Pfam" id="PF00171"/>
    </source>
</evidence>
<evidence type="ECO:0000313" key="8">
    <source>
        <dbReference type="EMBL" id="PTB59889.1"/>
    </source>
</evidence>
<dbReference type="InterPro" id="IPR015590">
    <property type="entry name" value="Aldehyde_DH_dom"/>
</dbReference>
<dbReference type="FunFam" id="3.40.605.10:FF:000007">
    <property type="entry name" value="NAD/NADP-dependent betaine aldehyde dehydrogenase"/>
    <property type="match status" value="1"/>
</dbReference>
<sequence length="489" mass="53532">MTQFKFRLPRQPFLHGKFVDSQCKDKYELTSATDGSQVMADLQWAAVEDVELAVDSAEKGLKEWQALSPEKRRHYLIRYADLIESHAEELAYLEVIVTGKPMVFASGYEAPQLANILRYYAGYTDKLSGESYPLEDGLLKMVVHEPLGICAAITAFNSPMILFALKVAPALASGNVMIVKASEFNPLSSLRLAELATEAGLPAGVINVLIGGADVGNALATHKRIRKISFTGSVATGKKVQIAATESNLKRVTLELGGKSPVVIFRDANLDNAVRAASNFLAFNGQGCILGTRILVQEEISVTFLEALRQLIQEHTKTLGSDPMELSTLSCPIFHEQQYNRVAELLDMGKQEAELFVGGSVCHRPGFYVEPTVFINPKPGARILHEEIFGPVAVVQTFKTESQAIEMANDTEYGLGAFIHTNDISRALRVASKIQSGTVLVNTTENMSPQMLFGGSKNSGLGRENARYALMAYTEPKSIFIRYLANSLY</sequence>
<dbReference type="STRING" id="983964.A0A2T4AS40"/>
<dbReference type="GeneID" id="36630683"/>
<keyword evidence="2 6" id="KW-0560">Oxidoreductase</keyword>
<name>A0A2T4AS40_TRIHA</name>
<comment type="catalytic activity">
    <reaction evidence="4">
        <text>an aldehyde + NAD(+) + H2O = a carboxylate + NADH + 2 H(+)</text>
        <dbReference type="Rhea" id="RHEA:16185"/>
        <dbReference type="ChEBI" id="CHEBI:15377"/>
        <dbReference type="ChEBI" id="CHEBI:15378"/>
        <dbReference type="ChEBI" id="CHEBI:17478"/>
        <dbReference type="ChEBI" id="CHEBI:29067"/>
        <dbReference type="ChEBI" id="CHEBI:57540"/>
        <dbReference type="ChEBI" id="CHEBI:57945"/>
        <dbReference type="EC" id="1.2.1.3"/>
    </reaction>
</comment>
<dbReference type="InterPro" id="IPR016161">
    <property type="entry name" value="Ald_DH/histidinol_DH"/>
</dbReference>
<dbReference type="PROSITE" id="PS00687">
    <property type="entry name" value="ALDEHYDE_DEHYDR_GLU"/>
    <property type="match status" value="1"/>
</dbReference>
<dbReference type="Proteomes" id="UP000241690">
    <property type="component" value="Unassembled WGS sequence"/>
</dbReference>
<evidence type="ECO:0000256" key="6">
    <source>
        <dbReference type="RuleBase" id="RU003345"/>
    </source>
</evidence>